<proteinExistence type="predicted"/>
<comment type="caution">
    <text evidence="3">The sequence shown here is derived from an EMBL/GenBank/DDBJ whole genome shotgun (WGS) entry which is preliminary data.</text>
</comment>
<accession>A0A699IXS0</accession>
<protein>
    <recommendedName>
        <fullName evidence="2">Integrase catalytic domain-containing protein</fullName>
    </recommendedName>
</protein>
<dbReference type="PROSITE" id="PS50994">
    <property type="entry name" value="INTEGRASE"/>
    <property type="match status" value="1"/>
</dbReference>
<feature type="domain" description="Integrase catalytic" evidence="2">
    <location>
        <begin position="1"/>
        <end position="87"/>
    </location>
</feature>
<evidence type="ECO:0000256" key="1">
    <source>
        <dbReference type="SAM" id="MobiDB-lite"/>
    </source>
</evidence>
<gene>
    <name evidence="3" type="ORF">Tci_566842</name>
</gene>
<name>A0A699IXS0_TANCI</name>
<organism evidence="3">
    <name type="scientific">Tanacetum cinerariifolium</name>
    <name type="common">Dalmatian daisy</name>
    <name type="synonym">Chrysanthemum cinerariifolium</name>
    <dbReference type="NCBI Taxonomy" id="118510"/>
    <lineage>
        <taxon>Eukaryota</taxon>
        <taxon>Viridiplantae</taxon>
        <taxon>Streptophyta</taxon>
        <taxon>Embryophyta</taxon>
        <taxon>Tracheophyta</taxon>
        <taxon>Spermatophyta</taxon>
        <taxon>Magnoliopsida</taxon>
        <taxon>eudicotyledons</taxon>
        <taxon>Gunneridae</taxon>
        <taxon>Pentapetalae</taxon>
        <taxon>asterids</taxon>
        <taxon>campanulids</taxon>
        <taxon>Asterales</taxon>
        <taxon>Asteraceae</taxon>
        <taxon>Asteroideae</taxon>
        <taxon>Anthemideae</taxon>
        <taxon>Anthemidinae</taxon>
        <taxon>Tanacetum</taxon>
    </lineage>
</organism>
<dbReference type="GO" id="GO:0015074">
    <property type="term" value="P:DNA integration"/>
    <property type="evidence" value="ECO:0007669"/>
    <property type="project" value="InterPro"/>
</dbReference>
<feature type="compositionally biased region" description="Polar residues" evidence="1">
    <location>
        <begin position="55"/>
        <end position="84"/>
    </location>
</feature>
<feature type="region of interest" description="Disordered" evidence="1">
    <location>
        <begin position="50"/>
        <end position="84"/>
    </location>
</feature>
<evidence type="ECO:0000313" key="3">
    <source>
        <dbReference type="EMBL" id="GEZ94869.1"/>
    </source>
</evidence>
<sequence length="209" mass="23233">VGISYETSVARSPQQNGVVERRNRTLIEAARIIVDLPASKVIDPTAKVVTPEPAASTSLPSLTTVNQDALSPSNSQTLPETQSPVISNDVEEENYDLDVAHMNNDQFFGILTQKTSLKHLLLMLFPLDLVDTPMVEKYKPDEDPQGKAVDPTHYRGMVGTLMYLTASRPDLTFAVCMCARERIEFLINKLRMRSFTPKTLEQLVGEAKE</sequence>
<dbReference type="EMBL" id="BKCJ010346308">
    <property type="protein sequence ID" value="GEZ94869.1"/>
    <property type="molecule type" value="Genomic_DNA"/>
</dbReference>
<dbReference type="GO" id="GO:0003676">
    <property type="term" value="F:nucleic acid binding"/>
    <property type="evidence" value="ECO:0007669"/>
    <property type="project" value="InterPro"/>
</dbReference>
<evidence type="ECO:0000259" key="2">
    <source>
        <dbReference type="PROSITE" id="PS50994"/>
    </source>
</evidence>
<dbReference type="InterPro" id="IPR036397">
    <property type="entry name" value="RNaseH_sf"/>
</dbReference>
<feature type="non-terminal residue" evidence="3">
    <location>
        <position position="1"/>
    </location>
</feature>
<dbReference type="AlphaFoldDB" id="A0A699IXS0"/>
<dbReference type="SUPFAM" id="SSF53098">
    <property type="entry name" value="Ribonuclease H-like"/>
    <property type="match status" value="1"/>
</dbReference>
<dbReference type="InterPro" id="IPR001584">
    <property type="entry name" value="Integrase_cat-core"/>
</dbReference>
<reference evidence="3" key="1">
    <citation type="journal article" date="2019" name="Sci. Rep.">
        <title>Draft genome of Tanacetum cinerariifolium, the natural source of mosquito coil.</title>
        <authorList>
            <person name="Yamashiro T."/>
            <person name="Shiraishi A."/>
            <person name="Satake H."/>
            <person name="Nakayama K."/>
        </authorList>
    </citation>
    <scope>NUCLEOTIDE SEQUENCE</scope>
</reference>
<dbReference type="InterPro" id="IPR012337">
    <property type="entry name" value="RNaseH-like_sf"/>
</dbReference>
<dbReference type="Gene3D" id="3.30.420.10">
    <property type="entry name" value="Ribonuclease H-like superfamily/Ribonuclease H"/>
    <property type="match status" value="1"/>
</dbReference>